<protein>
    <submittedName>
        <fullName evidence="2">Uncharacterized protein</fullName>
    </submittedName>
</protein>
<comment type="caution">
    <text evidence="2">The sequence shown here is derived from an EMBL/GenBank/DDBJ whole genome shotgun (WGS) entry which is preliminary data.</text>
</comment>
<dbReference type="AlphaFoldDB" id="C0E265"/>
<evidence type="ECO:0000313" key="3">
    <source>
        <dbReference type="Proteomes" id="UP000006247"/>
    </source>
</evidence>
<sequence>MPPGSHYLAALADDDDLAEQVLRDRKENPHAPPSLREWTGTQAKLTQLIELTQALCAITARLETALPPPPRPITAADRLEQQRRKADMNDLLTGLLGDRAENR</sequence>
<evidence type="ECO:0000256" key="1">
    <source>
        <dbReference type="SAM" id="MobiDB-lite"/>
    </source>
</evidence>
<reference evidence="2 3" key="1">
    <citation type="submission" date="2009-01" db="EMBL/GenBank/DDBJ databases">
        <authorList>
            <person name="Fulton L."/>
            <person name="Clifton S."/>
            <person name="Chinwalla A.T."/>
            <person name="Mitreva M."/>
            <person name="Sodergren E."/>
            <person name="Weinstock G."/>
            <person name="Clifton S."/>
            <person name="Dooling D.J."/>
            <person name="Fulton B."/>
            <person name="Minx P."/>
            <person name="Pepin K.H."/>
            <person name="Johnson M."/>
            <person name="Bhonagiri V."/>
            <person name="Nash W.E."/>
            <person name="Mardis E.R."/>
            <person name="Wilson R.K."/>
        </authorList>
    </citation>
    <scope>NUCLEOTIDE SEQUENCE [LARGE SCALE GENOMIC DNA]</scope>
    <source>
        <strain evidence="2 3">ATCC 33806</strain>
    </source>
</reference>
<dbReference type="RefSeq" id="WP_005520627.1">
    <property type="nucleotide sequence ID" value="NZ_EQ973329.1"/>
</dbReference>
<dbReference type="HOGENOM" id="CLU_2259032_0_0_11"/>
<gene>
    <name evidence="2" type="ORF">CORMATOL_01070</name>
</gene>
<feature type="region of interest" description="Disordered" evidence="1">
    <location>
        <begin position="66"/>
        <end position="87"/>
    </location>
</feature>
<name>C0E265_9CORY</name>
<organism evidence="2 3">
    <name type="scientific">Corynebacterium matruchotii ATCC 33806</name>
    <dbReference type="NCBI Taxonomy" id="566549"/>
    <lineage>
        <taxon>Bacteria</taxon>
        <taxon>Bacillati</taxon>
        <taxon>Actinomycetota</taxon>
        <taxon>Actinomycetes</taxon>
        <taxon>Mycobacteriales</taxon>
        <taxon>Corynebacteriaceae</taxon>
        <taxon>Corynebacterium</taxon>
    </lineage>
</organism>
<dbReference type="EMBL" id="ACEB01000017">
    <property type="protein sequence ID" value="EEG27407.1"/>
    <property type="molecule type" value="Genomic_DNA"/>
</dbReference>
<feature type="compositionally biased region" description="Basic and acidic residues" evidence="1">
    <location>
        <begin position="77"/>
        <end position="87"/>
    </location>
</feature>
<accession>C0E265</accession>
<dbReference type="Proteomes" id="UP000006247">
    <property type="component" value="Unassembled WGS sequence"/>
</dbReference>
<proteinExistence type="predicted"/>
<evidence type="ECO:0000313" key="2">
    <source>
        <dbReference type="EMBL" id="EEG27407.1"/>
    </source>
</evidence>